<dbReference type="PANTHER" id="PTHR13620:SF59">
    <property type="entry name" value="POLYNUCLEOTIDYL TRANSFERASE, RIBONUCLEASE H-LIKE SUPERFAMILY PROTEIN"/>
    <property type="match status" value="1"/>
</dbReference>
<evidence type="ECO:0000259" key="3">
    <source>
        <dbReference type="Pfam" id="PF01612"/>
    </source>
</evidence>
<evidence type="ECO:0000256" key="1">
    <source>
        <dbReference type="ARBA" id="ARBA00022722"/>
    </source>
</evidence>
<dbReference type="GO" id="GO:0006139">
    <property type="term" value="P:nucleobase-containing compound metabolic process"/>
    <property type="evidence" value="ECO:0007669"/>
    <property type="project" value="InterPro"/>
</dbReference>
<dbReference type="Pfam" id="PF01612">
    <property type="entry name" value="DNA_pol_A_exo1"/>
    <property type="match status" value="1"/>
</dbReference>
<dbReference type="InParanoid" id="A0A2G5EZ13"/>
<feature type="domain" description="3'-5' exonuclease" evidence="3">
    <location>
        <begin position="76"/>
        <end position="204"/>
    </location>
</feature>
<keyword evidence="2" id="KW-0378">Hydrolase</keyword>
<dbReference type="InterPro" id="IPR051132">
    <property type="entry name" value="3-5_Exonuclease_domain"/>
</dbReference>
<keyword evidence="1" id="KW-0540">Nuclease</keyword>
<dbReference type="InterPro" id="IPR002562">
    <property type="entry name" value="3'-5'_exonuclease_dom"/>
</dbReference>
<dbReference type="InterPro" id="IPR036397">
    <property type="entry name" value="RNaseH_sf"/>
</dbReference>
<dbReference type="PANTHER" id="PTHR13620">
    <property type="entry name" value="3-5 EXONUCLEASE"/>
    <property type="match status" value="1"/>
</dbReference>
<name>A0A2G5EZ13_AQUCA</name>
<dbReference type="STRING" id="218851.A0A2G5EZ13"/>
<evidence type="ECO:0000313" key="5">
    <source>
        <dbReference type="Proteomes" id="UP000230069"/>
    </source>
</evidence>
<dbReference type="GO" id="GO:0005737">
    <property type="term" value="C:cytoplasm"/>
    <property type="evidence" value="ECO:0007669"/>
    <property type="project" value="TreeGrafter"/>
</dbReference>
<dbReference type="GO" id="GO:0005634">
    <property type="term" value="C:nucleus"/>
    <property type="evidence" value="ECO:0007669"/>
    <property type="project" value="TreeGrafter"/>
</dbReference>
<accession>A0A2G5EZ13</accession>
<dbReference type="FunCoup" id="A0A2G5EZ13">
    <property type="interactions" value="146"/>
</dbReference>
<sequence>METDNISISELTSDSHNKRMFTVDFFGKDCTVTVTSTPSVVRKWIRLTWYIHRYLRYKLVVGLGVQWNPSSNEPASTLQLCVGHRCLIFQLTYSDSVPKLLRRFLDDPNNTFVGIWNHSDKRRLLDSDHELTLSSTPKDLRYFVADRFNEPDLRGASMETLVSRFFGYNGVKKDLAIATSNWNAYWLTDEQVLYAGVDAFVSFQMGKVMF</sequence>
<proteinExistence type="predicted"/>
<evidence type="ECO:0000256" key="2">
    <source>
        <dbReference type="ARBA" id="ARBA00022801"/>
    </source>
</evidence>
<dbReference type="SUPFAM" id="SSF53098">
    <property type="entry name" value="Ribonuclease H-like"/>
    <property type="match status" value="1"/>
</dbReference>
<gene>
    <name evidence="4" type="ORF">AQUCO_00300494v1</name>
</gene>
<reference evidence="4 5" key="1">
    <citation type="submission" date="2017-09" db="EMBL/GenBank/DDBJ databases">
        <title>WGS assembly of Aquilegia coerulea Goldsmith.</title>
        <authorList>
            <person name="Hodges S."/>
            <person name="Kramer E."/>
            <person name="Nordborg M."/>
            <person name="Tomkins J."/>
            <person name="Borevitz J."/>
            <person name="Derieg N."/>
            <person name="Yan J."/>
            <person name="Mihaltcheva S."/>
            <person name="Hayes R.D."/>
            <person name="Rokhsar D."/>
        </authorList>
    </citation>
    <scope>NUCLEOTIDE SEQUENCE [LARGE SCALE GENOMIC DNA]</scope>
    <source>
        <strain evidence="5">cv. Goldsmith</strain>
    </source>
</reference>
<protein>
    <recommendedName>
        <fullName evidence="3">3'-5' exonuclease domain-containing protein</fullName>
    </recommendedName>
</protein>
<dbReference type="CDD" id="cd06141">
    <property type="entry name" value="WRN_exo"/>
    <property type="match status" value="1"/>
</dbReference>
<organism evidence="4 5">
    <name type="scientific">Aquilegia coerulea</name>
    <name type="common">Rocky mountain columbine</name>
    <dbReference type="NCBI Taxonomy" id="218851"/>
    <lineage>
        <taxon>Eukaryota</taxon>
        <taxon>Viridiplantae</taxon>
        <taxon>Streptophyta</taxon>
        <taxon>Embryophyta</taxon>
        <taxon>Tracheophyta</taxon>
        <taxon>Spermatophyta</taxon>
        <taxon>Magnoliopsida</taxon>
        <taxon>Ranunculales</taxon>
        <taxon>Ranunculaceae</taxon>
        <taxon>Thalictroideae</taxon>
        <taxon>Aquilegia</taxon>
    </lineage>
</organism>
<dbReference type="GO" id="GO:0008408">
    <property type="term" value="F:3'-5' exonuclease activity"/>
    <property type="evidence" value="ECO:0007669"/>
    <property type="project" value="InterPro"/>
</dbReference>
<dbReference type="AlphaFoldDB" id="A0A2G5EZ13"/>
<keyword evidence="5" id="KW-1185">Reference proteome</keyword>
<dbReference type="Gene3D" id="3.30.420.10">
    <property type="entry name" value="Ribonuclease H-like superfamily/Ribonuclease H"/>
    <property type="match status" value="1"/>
</dbReference>
<dbReference type="OrthoDB" id="10261556at2759"/>
<evidence type="ECO:0000313" key="4">
    <source>
        <dbReference type="EMBL" id="PIA61005.1"/>
    </source>
</evidence>
<dbReference type="Proteomes" id="UP000230069">
    <property type="component" value="Unassembled WGS sequence"/>
</dbReference>
<dbReference type="InterPro" id="IPR012337">
    <property type="entry name" value="RNaseH-like_sf"/>
</dbReference>
<dbReference type="EMBL" id="KZ305020">
    <property type="protein sequence ID" value="PIA61005.1"/>
    <property type="molecule type" value="Genomic_DNA"/>
</dbReference>
<dbReference type="GO" id="GO:0003676">
    <property type="term" value="F:nucleic acid binding"/>
    <property type="evidence" value="ECO:0007669"/>
    <property type="project" value="InterPro"/>
</dbReference>